<feature type="domain" description="Methyltransferase" evidence="4">
    <location>
        <begin position="44"/>
        <end position="139"/>
    </location>
</feature>
<dbReference type="AlphaFoldDB" id="A0A5M3WBI0"/>
<dbReference type="InterPro" id="IPR041698">
    <property type="entry name" value="Methyltransf_25"/>
</dbReference>
<evidence type="ECO:0000259" key="4">
    <source>
        <dbReference type="Pfam" id="PF13649"/>
    </source>
</evidence>
<sequence>MTDKTQITREFWDKLHDSIGTGVQRDPNRYLISEVEGLAPGSALDLGCAQGADAIWLAHDGWRVTAVDVSDIAIERARENATRAGLADRITFARHDLAADFPEGSFDLVSAQFLHSPVAAPGEREQILRRAAGAVAPGGHLLVVSHQSVPSWHPKLPEGLTEHPINLTVQTPAENIAALRLADGEWQTIRAETVAIEVTSPAGEPGIREDHLLHYRREAGT</sequence>
<name>A0A5M3WBI0_9ACTN</name>
<gene>
    <name evidence="5" type="ORF">Acor_84660</name>
</gene>
<dbReference type="Proteomes" id="UP000334990">
    <property type="component" value="Unassembled WGS sequence"/>
</dbReference>
<dbReference type="SUPFAM" id="SSF53335">
    <property type="entry name" value="S-adenosyl-L-methionine-dependent methyltransferases"/>
    <property type="match status" value="1"/>
</dbReference>
<dbReference type="GO" id="GO:0008168">
    <property type="term" value="F:methyltransferase activity"/>
    <property type="evidence" value="ECO:0007669"/>
    <property type="project" value="UniProtKB-KW"/>
</dbReference>
<keyword evidence="1 5" id="KW-0489">Methyltransferase</keyword>
<accession>A0A5M3WBI0</accession>
<keyword evidence="6" id="KW-1185">Reference proteome</keyword>
<dbReference type="RefSeq" id="WP_155342308.1">
    <property type="nucleotide sequence ID" value="NZ_BAAABN010000084.1"/>
</dbReference>
<dbReference type="EMBL" id="BLAD01000166">
    <property type="protein sequence ID" value="GES06397.1"/>
    <property type="molecule type" value="Genomic_DNA"/>
</dbReference>
<evidence type="ECO:0000313" key="6">
    <source>
        <dbReference type="Proteomes" id="UP000334990"/>
    </source>
</evidence>
<dbReference type="Pfam" id="PF13649">
    <property type="entry name" value="Methyltransf_25"/>
    <property type="match status" value="1"/>
</dbReference>
<evidence type="ECO:0000256" key="3">
    <source>
        <dbReference type="ARBA" id="ARBA00022691"/>
    </source>
</evidence>
<comment type="caution">
    <text evidence="5">The sequence shown here is derived from an EMBL/GenBank/DDBJ whole genome shotgun (WGS) entry which is preliminary data.</text>
</comment>
<dbReference type="PANTHER" id="PTHR43464:SF19">
    <property type="entry name" value="UBIQUINONE BIOSYNTHESIS O-METHYLTRANSFERASE, MITOCHONDRIAL"/>
    <property type="match status" value="1"/>
</dbReference>
<dbReference type="Gene3D" id="3.40.50.150">
    <property type="entry name" value="Vaccinia Virus protein VP39"/>
    <property type="match status" value="1"/>
</dbReference>
<evidence type="ECO:0000256" key="1">
    <source>
        <dbReference type="ARBA" id="ARBA00022603"/>
    </source>
</evidence>
<dbReference type="GO" id="GO:0032259">
    <property type="term" value="P:methylation"/>
    <property type="evidence" value="ECO:0007669"/>
    <property type="project" value="UniProtKB-KW"/>
</dbReference>
<keyword evidence="3" id="KW-0949">S-adenosyl-L-methionine</keyword>
<proteinExistence type="predicted"/>
<dbReference type="InterPro" id="IPR029063">
    <property type="entry name" value="SAM-dependent_MTases_sf"/>
</dbReference>
<keyword evidence="2 5" id="KW-0808">Transferase</keyword>
<dbReference type="PANTHER" id="PTHR43464">
    <property type="entry name" value="METHYLTRANSFERASE"/>
    <property type="match status" value="1"/>
</dbReference>
<organism evidence="5 6">
    <name type="scientific">Acrocarpospora corrugata</name>
    <dbReference type="NCBI Taxonomy" id="35763"/>
    <lineage>
        <taxon>Bacteria</taxon>
        <taxon>Bacillati</taxon>
        <taxon>Actinomycetota</taxon>
        <taxon>Actinomycetes</taxon>
        <taxon>Streptosporangiales</taxon>
        <taxon>Streptosporangiaceae</taxon>
        <taxon>Acrocarpospora</taxon>
    </lineage>
</organism>
<evidence type="ECO:0000256" key="2">
    <source>
        <dbReference type="ARBA" id="ARBA00022679"/>
    </source>
</evidence>
<reference evidence="5 6" key="1">
    <citation type="submission" date="2019-10" db="EMBL/GenBank/DDBJ databases">
        <title>Whole genome shotgun sequence of Acrocarpospora corrugata NBRC 13972.</title>
        <authorList>
            <person name="Ichikawa N."/>
            <person name="Kimura A."/>
            <person name="Kitahashi Y."/>
            <person name="Komaki H."/>
            <person name="Oguchi A."/>
        </authorList>
    </citation>
    <scope>NUCLEOTIDE SEQUENCE [LARGE SCALE GENOMIC DNA]</scope>
    <source>
        <strain evidence="5 6">NBRC 13972</strain>
    </source>
</reference>
<evidence type="ECO:0000313" key="5">
    <source>
        <dbReference type="EMBL" id="GES06397.1"/>
    </source>
</evidence>
<dbReference type="CDD" id="cd02440">
    <property type="entry name" value="AdoMet_MTases"/>
    <property type="match status" value="1"/>
</dbReference>
<protein>
    <submittedName>
        <fullName evidence="5">Methyltransferase</fullName>
    </submittedName>
</protein>
<dbReference type="OrthoDB" id="9786503at2"/>